<comment type="caution">
    <text evidence="2">The sequence shown here is derived from an EMBL/GenBank/DDBJ whole genome shotgun (WGS) entry which is preliminary data.</text>
</comment>
<feature type="region of interest" description="Disordered" evidence="1">
    <location>
        <begin position="312"/>
        <end position="359"/>
    </location>
</feature>
<name>A0A8H4RLY8_9HELO</name>
<dbReference type="AlphaFoldDB" id="A0A8H4RLY8"/>
<accession>A0A8H4RLY8</accession>
<evidence type="ECO:0000313" key="2">
    <source>
        <dbReference type="EMBL" id="KAF4632018.1"/>
    </source>
</evidence>
<evidence type="ECO:0000313" key="3">
    <source>
        <dbReference type="Proteomes" id="UP000566819"/>
    </source>
</evidence>
<feature type="compositionally biased region" description="Basic residues" evidence="1">
    <location>
        <begin position="312"/>
        <end position="336"/>
    </location>
</feature>
<feature type="compositionally biased region" description="Acidic residues" evidence="1">
    <location>
        <begin position="340"/>
        <end position="358"/>
    </location>
</feature>
<protein>
    <submittedName>
        <fullName evidence="2">Uncharacterized protein</fullName>
    </submittedName>
</protein>
<organism evidence="2 3">
    <name type="scientific">Cudoniella acicularis</name>
    <dbReference type="NCBI Taxonomy" id="354080"/>
    <lineage>
        <taxon>Eukaryota</taxon>
        <taxon>Fungi</taxon>
        <taxon>Dikarya</taxon>
        <taxon>Ascomycota</taxon>
        <taxon>Pezizomycotina</taxon>
        <taxon>Leotiomycetes</taxon>
        <taxon>Helotiales</taxon>
        <taxon>Tricladiaceae</taxon>
        <taxon>Cudoniella</taxon>
    </lineage>
</organism>
<dbReference type="EMBL" id="JAAMPI010000388">
    <property type="protein sequence ID" value="KAF4632018.1"/>
    <property type="molecule type" value="Genomic_DNA"/>
</dbReference>
<evidence type="ECO:0000256" key="1">
    <source>
        <dbReference type="SAM" id="MobiDB-lite"/>
    </source>
</evidence>
<proteinExistence type="predicted"/>
<gene>
    <name evidence="2" type="ORF">G7Y89_g6113</name>
</gene>
<dbReference type="OrthoDB" id="4630416at2759"/>
<feature type="region of interest" description="Disordered" evidence="1">
    <location>
        <begin position="211"/>
        <end position="235"/>
    </location>
</feature>
<sequence length="469" mass="53623">MSVPPIDGKVGRQKYSYAGRGLLMKGHAYSNFQPYLPRLEPLRTKKEKVAFRQPEIPRKIITWWRVQCALRGISPDGTIDDIQKRLRSAGNKPMLPELKDLERRLEAEYRPKVEAAHLAEQVAQEEKWRNSTMAEKADANPKRFLEEQFPVDQKKDEAISVTLLSRHKLQEAATAYGLMSSYREVGERYNDRLVVIGRSQGAIDSVLQSFDRERRREQQRQEEEEEAEMMEQHRDVLRSHGKKKEWDVTGSWKISCDAIEGQWDDCDDLTLEIYRAKCDGKMQMFAEFDFGIVSGIFRFEKLVGSKATTSKAKLKAKSKTKPKAKVIPKGKSKGKKNIVEEDSENDDSFDSESEDDSAESPFAYTPTSFFLPATAKPTPGNPTWNFRWRGSEREGPICLNSDEVLYSITFGEPKGTKLSGTFGGGCWGKCKFTGVKVEMGSSWKFGSVEGRWERYSRAAYEDAEKSRWR</sequence>
<reference evidence="2 3" key="1">
    <citation type="submission" date="2020-03" db="EMBL/GenBank/DDBJ databases">
        <title>Draft Genome Sequence of Cudoniella acicularis.</title>
        <authorList>
            <person name="Buettner E."/>
            <person name="Kellner H."/>
        </authorList>
    </citation>
    <scope>NUCLEOTIDE SEQUENCE [LARGE SCALE GENOMIC DNA]</scope>
    <source>
        <strain evidence="2 3">DSM 108380</strain>
    </source>
</reference>
<dbReference type="Proteomes" id="UP000566819">
    <property type="component" value="Unassembled WGS sequence"/>
</dbReference>
<feature type="compositionally biased region" description="Basic and acidic residues" evidence="1">
    <location>
        <begin position="211"/>
        <end position="221"/>
    </location>
</feature>
<keyword evidence="3" id="KW-1185">Reference proteome</keyword>